<name>A0A1E3UEN2_9FIRM</name>
<protein>
    <recommendedName>
        <fullName evidence="4">YolD-like protein</fullName>
    </recommendedName>
</protein>
<dbReference type="AlphaFoldDB" id="A0A1E3UEN2"/>
<keyword evidence="1" id="KW-0175">Coiled coil</keyword>
<feature type="coiled-coil region" evidence="1">
    <location>
        <begin position="46"/>
        <end position="73"/>
    </location>
</feature>
<organism evidence="2 3">
    <name type="scientific">Eisenbergiella tayi</name>
    <dbReference type="NCBI Taxonomy" id="1432052"/>
    <lineage>
        <taxon>Bacteria</taxon>
        <taxon>Bacillati</taxon>
        <taxon>Bacillota</taxon>
        <taxon>Clostridia</taxon>
        <taxon>Lachnospirales</taxon>
        <taxon>Lachnospiraceae</taxon>
        <taxon>Eisenbergiella</taxon>
    </lineage>
</organism>
<dbReference type="EMBL" id="MEHA01000021">
    <property type="protein sequence ID" value="ODR46987.1"/>
    <property type="molecule type" value="Genomic_DNA"/>
</dbReference>
<sequence>MENKNSDIHRYDDIIQLPHHVSKTHPQMPVSDRAAQFAPFAALTGHDAAIRETARLTEEKAELDENAKMIIDEKLRFVQETLSDQPKVTVTYFKPDEKKAGGKYITVSGSVKKIDMYKGLIIMMDDISIPFEDIYDIEGETFGNRDYEIL</sequence>
<gene>
    <name evidence="2" type="ORF">BEI59_23480</name>
</gene>
<evidence type="ECO:0000313" key="3">
    <source>
        <dbReference type="Proteomes" id="UP000094271"/>
    </source>
</evidence>
<evidence type="ECO:0000313" key="2">
    <source>
        <dbReference type="EMBL" id="ODR46987.1"/>
    </source>
</evidence>
<dbReference type="OrthoDB" id="361760at2"/>
<reference evidence="2 3" key="1">
    <citation type="submission" date="2016-08" db="EMBL/GenBank/DDBJ databases">
        <authorList>
            <person name="Seilhamer J.J."/>
        </authorList>
    </citation>
    <scope>NUCLEOTIDE SEQUENCE [LARGE SCALE GENOMIC DNA]</scope>
    <source>
        <strain evidence="2 3">NML150140-1</strain>
    </source>
</reference>
<dbReference type="Proteomes" id="UP000094271">
    <property type="component" value="Unassembled WGS sequence"/>
</dbReference>
<comment type="caution">
    <text evidence="2">The sequence shown here is derived from an EMBL/GenBank/DDBJ whole genome shotgun (WGS) entry which is preliminary data.</text>
</comment>
<dbReference type="RefSeq" id="WP_069432005.1">
    <property type="nucleotide sequence ID" value="NZ_MEHA01000021.1"/>
</dbReference>
<evidence type="ECO:0000256" key="1">
    <source>
        <dbReference type="SAM" id="Coils"/>
    </source>
</evidence>
<proteinExistence type="predicted"/>
<accession>A0A1E3UEN2</accession>
<evidence type="ECO:0008006" key="4">
    <source>
        <dbReference type="Google" id="ProtNLM"/>
    </source>
</evidence>